<dbReference type="PROSITE" id="PS50837">
    <property type="entry name" value="NACHT"/>
    <property type="match status" value="1"/>
</dbReference>
<feature type="transmembrane region" description="Helical" evidence="2">
    <location>
        <begin position="672"/>
        <end position="698"/>
    </location>
</feature>
<dbReference type="InterPro" id="IPR007111">
    <property type="entry name" value="NACHT_NTPase"/>
</dbReference>
<dbReference type="Pfam" id="PF05729">
    <property type="entry name" value="NACHT"/>
    <property type="match status" value="1"/>
</dbReference>
<comment type="caution">
    <text evidence="4">The sequence shown here is derived from an EMBL/GenBank/DDBJ whole genome shotgun (WGS) entry which is preliminary data.</text>
</comment>
<keyword evidence="2" id="KW-1133">Transmembrane helix</keyword>
<feature type="region of interest" description="Disordered" evidence="1">
    <location>
        <begin position="1"/>
        <end position="21"/>
    </location>
</feature>
<evidence type="ECO:0000259" key="3">
    <source>
        <dbReference type="PROSITE" id="PS50837"/>
    </source>
</evidence>
<gene>
    <name evidence="4" type="ORF">GCM10011578_073810</name>
</gene>
<keyword evidence="2" id="KW-0472">Membrane</keyword>
<feature type="transmembrane region" description="Helical" evidence="2">
    <location>
        <begin position="494"/>
        <end position="515"/>
    </location>
</feature>
<reference evidence="4" key="2">
    <citation type="submission" date="2020-09" db="EMBL/GenBank/DDBJ databases">
        <authorList>
            <person name="Sun Q."/>
            <person name="Zhou Y."/>
        </authorList>
    </citation>
    <scope>NUCLEOTIDE SEQUENCE</scope>
    <source>
        <strain evidence="4">CGMCC 4.7110</strain>
    </source>
</reference>
<reference evidence="4" key="1">
    <citation type="journal article" date="2014" name="Int. J. Syst. Evol. Microbiol.">
        <title>Complete genome sequence of Corynebacterium casei LMG S-19264T (=DSM 44701T), isolated from a smear-ripened cheese.</title>
        <authorList>
            <consortium name="US DOE Joint Genome Institute (JGI-PGF)"/>
            <person name="Walter F."/>
            <person name="Albersmeier A."/>
            <person name="Kalinowski J."/>
            <person name="Ruckert C."/>
        </authorList>
    </citation>
    <scope>NUCLEOTIDE SEQUENCE</scope>
    <source>
        <strain evidence="4">CGMCC 4.7110</strain>
    </source>
</reference>
<feature type="transmembrane region" description="Helical" evidence="2">
    <location>
        <begin position="631"/>
        <end position="651"/>
    </location>
</feature>
<dbReference type="Gene3D" id="3.40.50.300">
    <property type="entry name" value="P-loop containing nucleotide triphosphate hydrolases"/>
    <property type="match status" value="1"/>
</dbReference>
<sequence>MLPCASLRTGTPTPDASFHLGRRSADTGQAMWTPLGEARVRRRVGLGVVAAALVALTAVLASGDGDNDEASMWISAISAFVSVCALVADLLRAPAGDGTPGERRRRADELAEAVQAQWAAEARLRRLQDPEPLSVRWSRVGPPLADHRRNVRRGPVLPEPRDGDQRLERIVETFRSVPSRRLVVLGGPGAGKTVLAVRFVLGMLAVRRPGDRVPVLFALASWDPCSAGLREWLAERLATEYRPLGTGGGACTSARELLEAGLVLPVLDGLDELPERVRGEALRRLNAELDDRLPVLLTCRTTDWARAVQAGDVVTAAEVVELRPLDFTTVRAYLECTTPSRGDGSTVWTPVLAAPSVPLSEVLRSPLMVALARTVYGDRCRDPAELLDAGRFATAEHIEEHLLDAFVPAAFGDARGTWHPEAAHRWLRCLARDVGGRDRVHGIWRLAWWELPTAMPRAMRVIGPAVLTLLTAFWLVPLAGYGDGATRDWRLSPSVLVHLTGLLLGLCFGLAFLLPSRPGVGRGPRELGRTAVTLTVAVTAVGVAYGLVVPPVVGLRFSDAITPKPVWFLNGCFFGLIVSMLFAVAGLSGRPSPMALPWSGGPNRRGTCRALGIALALVGLVPLAVGRRHVLLAVTGVVAGTMLCLAAQRYGKRATAPYRVPTAVLRSFGSGLLRGLFLCQAFGVLASVVFGGVIGAFAAHEIRSVAAPASERVIGDWHVRMSADGIRSATSTKPYPFLLLHDGEGAEPLAIPRNADIAYKGRVPEPVYDRVRIRMESEGPVLTSPGRPPADAWNVVLTLPQPVRLWLAQRPTLVVVRDAVVPFAAFGLLIGAVGGCAAGVHRALSVPSDNMRATGPRGTLRTDRAAALARSALAAVLAGGTCLALAWAVPTGSLWNTMPTELWTTIGPAAAALSAWGRLGVARVWLAVTGRAPWRLMRFLDEAHRRGVLRQSGAHYEFRHLCLQQRLAARNADAGGARPAARSLR</sequence>
<evidence type="ECO:0000256" key="1">
    <source>
        <dbReference type="SAM" id="MobiDB-lite"/>
    </source>
</evidence>
<organism evidence="4 5">
    <name type="scientific">Streptomyces fuscichromogenes</name>
    <dbReference type="NCBI Taxonomy" id="1324013"/>
    <lineage>
        <taxon>Bacteria</taxon>
        <taxon>Bacillati</taxon>
        <taxon>Actinomycetota</taxon>
        <taxon>Actinomycetes</taxon>
        <taxon>Kitasatosporales</taxon>
        <taxon>Streptomycetaceae</taxon>
        <taxon>Streptomyces</taxon>
    </lineage>
</organism>
<keyword evidence="5" id="KW-1185">Reference proteome</keyword>
<feature type="transmembrane region" description="Helical" evidence="2">
    <location>
        <begin position="909"/>
        <end position="928"/>
    </location>
</feature>
<accession>A0A917XK84</accession>
<proteinExistence type="predicted"/>
<evidence type="ECO:0000256" key="2">
    <source>
        <dbReference type="SAM" id="Phobius"/>
    </source>
</evidence>
<feature type="transmembrane region" description="Helical" evidence="2">
    <location>
        <begin position="820"/>
        <end position="844"/>
    </location>
</feature>
<feature type="transmembrane region" description="Helical" evidence="2">
    <location>
        <begin position="567"/>
        <end position="587"/>
    </location>
</feature>
<feature type="transmembrane region" description="Helical" evidence="2">
    <location>
        <begin position="461"/>
        <end position="482"/>
    </location>
</feature>
<dbReference type="InterPro" id="IPR027417">
    <property type="entry name" value="P-loop_NTPase"/>
</dbReference>
<feature type="transmembrane region" description="Helical" evidence="2">
    <location>
        <begin position="73"/>
        <end position="95"/>
    </location>
</feature>
<dbReference type="SUPFAM" id="SSF52540">
    <property type="entry name" value="P-loop containing nucleoside triphosphate hydrolases"/>
    <property type="match status" value="1"/>
</dbReference>
<dbReference type="AlphaFoldDB" id="A0A917XK84"/>
<feature type="transmembrane region" description="Helical" evidence="2">
    <location>
        <begin position="608"/>
        <end position="625"/>
    </location>
</feature>
<evidence type="ECO:0000313" key="5">
    <source>
        <dbReference type="Proteomes" id="UP000653411"/>
    </source>
</evidence>
<feature type="transmembrane region" description="Helical" evidence="2">
    <location>
        <begin position="44"/>
        <end position="61"/>
    </location>
</feature>
<feature type="transmembrane region" description="Helical" evidence="2">
    <location>
        <begin position="865"/>
        <end position="889"/>
    </location>
</feature>
<feature type="transmembrane region" description="Helical" evidence="2">
    <location>
        <begin position="527"/>
        <end position="547"/>
    </location>
</feature>
<protein>
    <recommendedName>
        <fullName evidence="3">NACHT domain-containing protein</fullName>
    </recommendedName>
</protein>
<name>A0A917XK84_9ACTN</name>
<feature type="domain" description="NACHT" evidence="3">
    <location>
        <begin position="180"/>
        <end position="301"/>
    </location>
</feature>
<evidence type="ECO:0000313" key="4">
    <source>
        <dbReference type="EMBL" id="GGN33754.1"/>
    </source>
</evidence>
<dbReference type="Proteomes" id="UP000653411">
    <property type="component" value="Unassembled WGS sequence"/>
</dbReference>
<dbReference type="EMBL" id="BMML01000022">
    <property type="protein sequence ID" value="GGN33754.1"/>
    <property type="molecule type" value="Genomic_DNA"/>
</dbReference>
<keyword evidence="2" id="KW-0812">Transmembrane</keyword>